<dbReference type="InterPro" id="IPR026341">
    <property type="entry name" value="T9SS_type_B"/>
</dbReference>
<dbReference type="PANTHER" id="PTHR46708:SF2">
    <property type="entry name" value="FIBRONECTIN TYPE-III DOMAIN-CONTAINING PROTEIN"/>
    <property type="match status" value="1"/>
</dbReference>
<evidence type="ECO:0000256" key="1">
    <source>
        <dbReference type="ARBA" id="ARBA00022737"/>
    </source>
</evidence>
<keyword evidence="1" id="KW-0677">Repeat</keyword>
<dbReference type="SUPFAM" id="SSF49265">
    <property type="entry name" value="Fibronectin type III"/>
    <property type="match status" value="4"/>
</dbReference>
<dbReference type="Proteomes" id="UP000287527">
    <property type="component" value="Unassembled WGS sequence"/>
</dbReference>
<protein>
    <submittedName>
        <fullName evidence="4">T9SS type B sorting domain-containing protein</fullName>
    </submittedName>
</protein>
<sequence>MKKITLMIMASLLSFCGYAQFPEGFETGFTLASTGTSATGWFTMQNEVGLSVTWVQGAANSTVQQPAHTGARAAYLQRDLSTGGIPKDYLVTPVFTVPADPEIHFFSRLTQLGDQGSIYKIFILNLTATPMADLNSPASYTELQTWTELQINPDQTSYTEKTVAIPASYIGAQVRIAFMMAGGGTNSDRWLIDDVTVVKKCERPTALTAANIGLNSADLSWTNPGDATAWDIEIVPEAAVPTGVPTHTYSGTMPFQVPAGVLTQDTCYKYYVRSNCGVNGKSDWQGAFYFCTKGLGDTCAAPLVVASLPFTDTDNTNNFGDEYEGEAGTGCNADSWENYLSGNDVIYKYVAAFTGEINIDLTNTSPYAGMFIYASCADIGVTCLNGGTGDAISLDGFDVTAGEDYYIVVSSSNTEPIVPYTLTIQAVACDEPVGSPAANIGMTSVELSWTNPTGATSWGVAVQPKGTGVPQGNGSTITDNTNYIWGDLTPSTDYEYWVRADCNNGTFSAWAGPYYFNTMLCEVANQCSFTFHMSGVNNSWEGHTMSVKQNGITLAILTGPDNDGTPVDVNIPLCNGVPVQLFWNQGGNSSANNDIRINIRNSFDQIIYEKEPDQGFPNTVLYESAVDCNNPYCTKPILSVTNITQTSADLNWDGPATFEWEYVVQSPGAGAPTGSGTNTAAHQHHAPGLTENTSYEFYVRASCGDGEFSQWAGPMVFKTLCSPVNAPFTEGFNSDSSTQNCWIIQNINGEAAWNLDDTSLPFEGDEVATLDPMFMSGNIDRLITPAINITANQRLRFHQRTSGFFGAGCNFKVMLSTTGIDPEDFTVVLIPSATYNNSMYVEHEIFLDAIPAGTIHIAWIFEGGTAGLSIDNVIIDPIPPCPAPEELNAANFTNNSAVLSWKPGFTETTWDIVIQAPGTGVPTGTGISVSNPHTAEDLAPNTAYEYYVRAACGGTNGNSEWVGPYEFRTTCNTYNVPFHESFNSDSQSVYCWEILDINGGQDQWITNSEGDTYEGDRSARYASEFSNLNNDWLISPGIILTGNERLTYQYKVYRDVYPVTIKVMLSTTGTNPADFTEVLVPVANYSNMDYTKKVIDLTAYTGTVYIAWQGPQSNNSDGMFFYLDDVKVEAIPACADPYDLVVNTITANTAKLSWTPGNNETQWEIVVKPSTSGAPTEPGIITGNNPYTVEGLLSGTSYAFYIRSVCGATKSPWNGPKHFITAITNDECANAINVPVNTGIDCVVVKGGTLHGATQSPQPSTCIGTPEDDVWFEFTATAVTHNITLLNISEFNSLHFAIYSGECENLVNLACDSFTPTLTVEGLTIGQTYKIRVYSTNPSVTMTFDICVRNVMPPIAVNNTTYTVQQLVTDVLINSDCAQVSNITYSTGINFTNEQGEIGPNGIAHFKKNGSLFVLEEGIVLSTGDAMRSPGPETDILQDGDISWTGDDDLDAIVLEATGAPMDSKNATILEFDFVPLIETISFDFLFASEEYGDFQCDFSDSFAFLLTDSAGTTTNLAVVPGTTSPVSVVTIRDKENNKACESVNPEYFERFNGSILNSPVAAINYQGYTVPMKARATVTPNTTYHIKMVIADRLDTRYDSAIFLGAGSFNIGGASLGLDLTIADGTAICAGQTHTLLSGMSPVAFTFKWFKNGILIEGETSPSLVVSEPGEYTIEARIAGSDCLTSDSVVIEFYPPVEGILGTPKNLVRCSTDGKAKFNLTDNDIAITGTNDPSKLIITYHLTKEDATAGINPLASPYENTSEGQTIYASIVYKVTVCKGILSFTLNTSDSPVITSKQGCENGNYTLEVVFDPKGTLNAGNVTVAWTNKAGTVIGTNAKVIVENTGIYKVTIAPIGDEECISTTEVNVESVSCNIPRGISPNGDGMNDEFDLSGFGVRELKIFNRYGQEVYSKSNYTKEWHGQGGNGNELPTGTYYYMIDALNSKTITGWVYINREE</sequence>
<evidence type="ECO:0000256" key="2">
    <source>
        <dbReference type="SAM" id="SignalP"/>
    </source>
</evidence>
<dbReference type="InterPro" id="IPR013783">
    <property type="entry name" value="Ig-like_fold"/>
</dbReference>
<dbReference type="CDD" id="cd00063">
    <property type="entry name" value="FN3"/>
    <property type="match status" value="4"/>
</dbReference>
<feature type="domain" description="Fibronectin type-III" evidence="3">
    <location>
        <begin position="883"/>
        <end position="973"/>
    </location>
</feature>
<comment type="caution">
    <text evidence="4">The sequence shown here is derived from an EMBL/GenBank/DDBJ whole genome shotgun (WGS) entry which is preliminary data.</text>
</comment>
<feature type="chain" id="PRO_5018596478" evidence="2">
    <location>
        <begin position="20"/>
        <end position="1958"/>
    </location>
</feature>
<dbReference type="SMART" id="SM00060">
    <property type="entry name" value="FN3"/>
    <property type="match status" value="5"/>
</dbReference>
<dbReference type="OrthoDB" id="608579at2"/>
<accession>A0A3S3QEX4</accession>
<dbReference type="EMBL" id="SBII01000022">
    <property type="protein sequence ID" value="RWW91641.1"/>
    <property type="molecule type" value="Genomic_DNA"/>
</dbReference>
<dbReference type="Gene3D" id="2.60.120.200">
    <property type="match status" value="3"/>
</dbReference>
<dbReference type="NCBIfam" id="NF038128">
    <property type="entry name" value="choice_anch_J"/>
    <property type="match status" value="3"/>
</dbReference>
<dbReference type="InterPro" id="IPR049804">
    <property type="entry name" value="Choice_anch_L"/>
</dbReference>
<dbReference type="NCBIfam" id="TIGR04131">
    <property type="entry name" value="Bac_Flav_CTERM"/>
    <property type="match status" value="1"/>
</dbReference>
<dbReference type="PROSITE" id="PS50853">
    <property type="entry name" value="FN3"/>
    <property type="match status" value="4"/>
</dbReference>
<dbReference type="InterPro" id="IPR056600">
    <property type="entry name" value="GBD_T9SS_assoc"/>
</dbReference>
<name>A0A3S3QEX4_9FLAO</name>
<dbReference type="RefSeq" id="WP_128391528.1">
    <property type="nucleotide sequence ID" value="NZ_SBII01000022.1"/>
</dbReference>
<dbReference type="Gene3D" id="2.60.40.10">
    <property type="entry name" value="Immunoglobulins"/>
    <property type="match status" value="4"/>
</dbReference>
<dbReference type="Pfam" id="PF13585">
    <property type="entry name" value="CHU_C"/>
    <property type="match status" value="1"/>
</dbReference>
<evidence type="ECO:0000313" key="5">
    <source>
        <dbReference type="Proteomes" id="UP000287527"/>
    </source>
</evidence>
<evidence type="ECO:0000259" key="3">
    <source>
        <dbReference type="PROSITE" id="PS50853"/>
    </source>
</evidence>
<dbReference type="PANTHER" id="PTHR46708">
    <property type="entry name" value="TENASCIN"/>
    <property type="match status" value="1"/>
</dbReference>
<keyword evidence="2" id="KW-0732">Signal</keyword>
<reference evidence="4 5" key="1">
    <citation type="submission" date="2019-01" db="EMBL/GenBank/DDBJ databases">
        <title>Flavobacterium sp. nov.,isolated from freshwater.</title>
        <authorList>
            <person name="Zhang R."/>
            <person name="Du Z.-J."/>
        </authorList>
    </citation>
    <scope>NUCLEOTIDE SEQUENCE [LARGE SCALE GENOMIC DNA]</scope>
    <source>
        <strain evidence="4 5">1E403</strain>
    </source>
</reference>
<dbReference type="InterPro" id="IPR003961">
    <property type="entry name" value="FN3_dom"/>
</dbReference>
<dbReference type="Pfam" id="PF00041">
    <property type="entry name" value="fn3"/>
    <property type="match status" value="4"/>
</dbReference>
<dbReference type="Pfam" id="PF07675">
    <property type="entry name" value="Cleaved_Adhesin"/>
    <property type="match status" value="3"/>
</dbReference>
<organism evidence="4 5">
    <name type="scientific">Flavobacterium cerinum</name>
    <dbReference type="NCBI Taxonomy" id="2502784"/>
    <lineage>
        <taxon>Bacteria</taxon>
        <taxon>Pseudomonadati</taxon>
        <taxon>Bacteroidota</taxon>
        <taxon>Flavobacteriia</taxon>
        <taxon>Flavobacteriales</taxon>
        <taxon>Flavobacteriaceae</taxon>
        <taxon>Flavobacterium</taxon>
    </lineage>
</organism>
<dbReference type="Pfam" id="PF23759">
    <property type="entry name" value="GBD_T9SS_assoc"/>
    <property type="match status" value="2"/>
</dbReference>
<evidence type="ECO:0000313" key="4">
    <source>
        <dbReference type="EMBL" id="RWW91641.1"/>
    </source>
</evidence>
<dbReference type="InterPro" id="IPR050991">
    <property type="entry name" value="ECM_Regulatory_Proteins"/>
</dbReference>
<feature type="domain" description="Fibronectin type-III" evidence="3">
    <location>
        <begin position="431"/>
        <end position="521"/>
    </location>
</feature>
<keyword evidence="5" id="KW-1185">Reference proteome</keyword>
<gene>
    <name evidence="4" type="ORF">EPI11_18770</name>
</gene>
<dbReference type="InterPro" id="IPR036116">
    <property type="entry name" value="FN3_sf"/>
</dbReference>
<feature type="domain" description="Fibronectin type-III" evidence="3">
    <location>
        <begin position="1136"/>
        <end position="1224"/>
    </location>
</feature>
<proteinExistence type="predicted"/>
<feature type="signal peptide" evidence="2">
    <location>
        <begin position="1"/>
        <end position="19"/>
    </location>
</feature>
<dbReference type="InterPro" id="IPR011628">
    <property type="entry name" value="Cleaved_adhesin"/>
</dbReference>
<dbReference type="NCBIfam" id="NF038133">
    <property type="entry name" value="choice_anch_L"/>
    <property type="match status" value="1"/>
</dbReference>
<feature type="domain" description="Fibronectin type-III" evidence="3">
    <location>
        <begin position="634"/>
        <end position="722"/>
    </location>
</feature>